<protein>
    <submittedName>
        <fullName evidence="1">Nuclease</fullName>
    </submittedName>
</protein>
<dbReference type="Proteomes" id="UP000078459">
    <property type="component" value="Unassembled WGS sequence"/>
</dbReference>
<dbReference type="RefSeq" id="WP_068823574.1">
    <property type="nucleotide sequence ID" value="NZ_LWHJ01000031.1"/>
</dbReference>
<evidence type="ECO:0000313" key="2">
    <source>
        <dbReference type="Proteomes" id="UP000078459"/>
    </source>
</evidence>
<dbReference type="OrthoDB" id="795217at2"/>
<dbReference type="InterPro" id="IPR035901">
    <property type="entry name" value="GIY-YIG_endonuc_sf"/>
</dbReference>
<name>A0A179DCJ2_9SPHI</name>
<evidence type="ECO:0000313" key="1">
    <source>
        <dbReference type="EMBL" id="OAQ38183.1"/>
    </source>
</evidence>
<comment type="caution">
    <text evidence="1">The sequence shown here is derived from an EMBL/GenBank/DDBJ whole genome shotgun (WGS) entry which is preliminary data.</text>
</comment>
<dbReference type="EMBL" id="LWHJ01000031">
    <property type="protein sequence ID" value="OAQ38183.1"/>
    <property type="molecule type" value="Genomic_DNA"/>
</dbReference>
<reference evidence="1 2" key="2">
    <citation type="submission" date="2016-06" db="EMBL/GenBank/DDBJ databases">
        <title>Pedobacter psychrophilus sp. nov., isolated from Antarctic fragmentary rock.</title>
        <authorList>
            <person name="Svec P."/>
        </authorList>
    </citation>
    <scope>NUCLEOTIDE SEQUENCE [LARGE SCALE GENOMIC DNA]</scope>
    <source>
        <strain evidence="1 2">CCM 8644</strain>
    </source>
</reference>
<reference evidence="1 2" key="1">
    <citation type="submission" date="2016-04" db="EMBL/GenBank/DDBJ databases">
        <authorList>
            <person name="Evans L.H."/>
            <person name="Alamgir A."/>
            <person name="Owens N."/>
            <person name="Weber N.D."/>
            <person name="Virtaneva K."/>
            <person name="Barbian K."/>
            <person name="Babar A."/>
            <person name="Rosenke K."/>
        </authorList>
    </citation>
    <scope>NUCLEOTIDE SEQUENCE [LARGE SCALE GENOMIC DNA]</scope>
    <source>
        <strain evidence="1 2">CCM 8644</strain>
    </source>
</reference>
<accession>A0A179DCJ2</accession>
<dbReference type="SUPFAM" id="SSF82771">
    <property type="entry name" value="GIY-YIG endonuclease"/>
    <property type="match status" value="1"/>
</dbReference>
<dbReference type="AlphaFoldDB" id="A0A179DCJ2"/>
<proteinExistence type="predicted"/>
<sequence length="118" mass="13998">MKKLESKRFVFIITDRNRNNIHVGLSSNLVKTMDFYRSMPNLFFDAGKQLTNLVYFEELNTENMAEMRFKTINRFTRTQKEKIIKSVNTNWMDLTNALKYEGISKRIKFTQPLLSFAS</sequence>
<dbReference type="STRING" id="1826909.A5893_15405"/>
<gene>
    <name evidence="1" type="ORF">A5893_15405</name>
</gene>
<keyword evidence="2" id="KW-1185">Reference proteome</keyword>
<organism evidence="1 2">
    <name type="scientific">Pedobacter psychrophilus</name>
    <dbReference type="NCBI Taxonomy" id="1826909"/>
    <lineage>
        <taxon>Bacteria</taxon>
        <taxon>Pseudomonadati</taxon>
        <taxon>Bacteroidota</taxon>
        <taxon>Sphingobacteriia</taxon>
        <taxon>Sphingobacteriales</taxon>
        <taxon>Sphingobacteriaceae</taxon>
        <taxon>Pedobacter</taxon>
    </lineage>
</organism>
<dbReference type="Gene3D" id="3.40.1440.10">
    <property type="entry name" value="GIY-YIG endonuclease"/>
    <property type="match status" value="1"/>
</dbReference>